<comment type="caution">
    <text evidence="5">The sequence shown here is derived from an EMBL/GenBank/DDBJ whole genome shotgun (WGS) entry which is preliminary data.</text>
</comment>
<dbReference type="PANTHER" id="PTHR21432">
    <property type="entry name" value="ACETYL-COA HYDROLASE-RELATED"/>
    <property type="match status" value="1"/>
</dbReference>
<evidence type="ECO:0000313" key="6">
    <source>
        <dbReference type="Proteomes" id="UP000242972"/>
    </source>
</evidence>
<dbReference type="Proteomes" id="UP000242972">
    <property type="component" value="Unassembled WGS sequence"/>
</dbReference>
<evidence type="ECO:0000256" key="2">
    <source>
        <dbReference type="ARBA" id="ARBA00022679"/>
    </source>
</evidence>
<proteinExistence type="inferred from homology"/>
<evidence type="ECO:0000259" key="3">
    <source>
        <dbReference type="Pfam" id="PF02550"/>
    </source>
</evidence>
<dbReference type="GO" id="GO:0006083">
    <property type="term" value="P:acetate metabolic process"/>
    <property type="evidence" value="ECO:0007669"/>
    <property type="project" value="InterPro"/>
</dbReference>
<name>A0A2T2XIH9_9FIRM</name>
<feature type="domain" description="Acetyl-CoA hydrolase/transferase C-terminal" evidence="4">
    <location>
        <begin position="273"/>
        <end position="424"/>
    </location>
</feature>
<evidence type="ECO:0000256" key="1">
    <source>
        <dbReference type="ARBA" id="ARBA00009632"/>
    </source>
</evidence>
<comment type="similarity">
    <text evidence="1">Belongs to the acetyl-CoA hydrolase/transferase family.</text>
</comment>
<gene>
    <name evidence="5" type="ORF">C7B46_06050</name>
</gene>
<dbReference type="SUPFAM" id="SSF100950">
    <property type="entry name" value="NagB/RpiA/CoA transferase-like"/>
    <property type="match status" value="2"/>
</dbReference>
<reference evidence="5 6" key="1">
    <citation type="journal article" date="2014" name="BMC Genomics">
        <title>Comparison of environmental and isolate Sulfobacillus genomes reveals diverse carbon, sulfur, nitrogen, and hydrogen metabolisms.</title>
        <authorList>
            <person name="Justice N.B."/>
            <person name="Norman A."/>
            <person name="Brown C.T."/>
            <person name="Singh A."/>
            <person name="Thomas B.C."/>
            <person name="Banfield J.F."/>
        </authorList>
    </citation>
    <scope>NUCLEOTIDE SEQUENCE [LARGE SCALE GENOMIC DNA]</scope>
    <source>
        <strain evidence="5">AMDSBA4</strain>
    </source>
</reference>
<feature type="domain" description="Acetyl-CoA hydrolase/transferase N-terminal" evidence="3">
    <location>
        <begin position="15"/>
        <end position="178"/>
    </location>
</feature>
<dbReference type="Gene3D" id="3.40.1080.20">
    <property type="entry name" value="Acetyl-CoA hydrolase/transferase C-terminal domain"/>
    <property type="match status" value="1"/>
</dbReference>
<dbReference type="Gene3D" id="3.40.1080.10">
    <property type="entry name" value="Glutaconate Coenzyme A-transferase"/>
    <property type="match status" value="1"/>
</dbReference>
<dbReference type="InterPro" id="IPR003702">
    <property type="entry name" value="ActCoA_hydro_N"/>
</dbReference>
<evidence type="ECO:0000313" key="5">
    <source>
        <dbReference type="EMBL" id="PSR34286.1"/>
    </source>
</evidence>
<dbReference type="EMBL" id="PXYW01000010">
    <property type="protein sequence ID" value="PSR34286.1"/>
    <property type="molecule type" value="Genomic_DNA"/>
</dbReference>
<dbReference type="InterPro" id="IPR026888">
    <property type="entry name" value="AcetylCoA_hyd_C"/>
</dbReference>
<keyword evidence="2 5" id="KW-0808">Transferase</keyword>
<evidence type="ECO:0000259" key="4">
    <source>
        <dbReference type="Pfam" id="PF13336"/>
    </source>
</evidence>
<dbReference type="PANTHER" id="PTHR21432:SF20">
    <property type="entry name" value="ACETYL-COA HYDROLASE"/>
    <property type="match status" value="1"/>
</dbReference>
<dbReference type="Gene3D" id="3.30.750.70">
    <property type="entry name" value="4-hydroxybutyrate coenzyme like domains"/>
    <property type="match status" value="1"/>
</dbReference>
<dbReference type="GO" id="GO:0008775">
    <property type="term" value="F:acetate CoA-transferase activity"/>
    <property type="evidence" value="ECO:0007669"/>
    <property type="project" value="InterPro"/>
</dbReference>
<dbReference type="InterPro" id="IPR046433">
    <property type="entry name" value="ActCoA_hydro"/>
</dbReference>
<protein>
    <submittedName>
        <fullName evidence="5">4-hydroxybutyrate CoA-transferase</fullName>
    </submittedName>
</protein>
<organism evidence="5 6">
    <name type="scientific">Sulfobacillus benefaciens</name>
    <dbReference type="NCBI Taxonomy" id="453960"/>
    <lineage>
        <taxon>Bacteria</taxon>
        <taxon>Bacillati</taxon>
        <taxon>Bacillota</taxon>
        <taxon>Clostridia</taxon>
        <taxon>Eubacteriales</taxon>
        <taxon>Clostridiales Family XVII. Incertae Sedis</taxon>
        <taxon>Sulfobacillus</taxon>
    </lineage>
</organism>
<accession>A0A2T2XIH9</accession>
<dbReference type="Pfam" id="PF02550">
    <property type="entry name" value="AcetylCoA_hydro"/>
    <property type="match status" value="1"/>
</dbReference>
<sequence length="432" mass="47035">MDCRGDEKPVQWVTADEAMTAIQSNDQVYCQGMASTPTELLTALARRCRTLSGVTLYHLHLEGPTPQISPELKGRLLDISLFVGSNLRKAVNEGQAYYLPLFLSDVPWFIRRDEFALKACLIQVSPADRHGFVSLGPTVEGVLAAIEKADVVIAEVNPQVPRTLGWAHLPVSQIDYAVHVDRPLASHEPILSGPLYQRIAQNVASLIDDRSTLQVGIGRIPDAVLQLLRDHHDLGIHSEMISDGVMDLAEAGVITGRYKAIDRDQIVTTFALGSQRLYRFMDDNPSIAMCSVDYTNNTAIIRQHPKMTSINSALEVDITGQVAAESLGPHLISGVGGQMDFVRGATLAPQGRSIIALPSRTANGASRIVAMLTSGAAVTTTRNHVQFVVTEYGIASLHGQTLDERARRLVAIAHPDDREKLLIQARQVIPGL</sequence>
<dbReference type="Pfam" id="PF13336">
    <property type="entry name" value="AcetylCoA_hyd_C"/>
    <property type="match status" value="1"/>
</dbReference>
<dbReference type="InterPro" id="IPR037171">
    <property type="entry name" value="NagB/RpiA_transferase-like"/>
</dbReference>
<dbReference type="InterPro" id="IPR038460">
    <property type="entry name" value="AcetylCoA_hyd_C_sf"/>
</dbReference>
<dbReference type="AlphaFoldDB" id="A0A2T2XIH9"/>